<sequence length="153" mass="17064">MRHNKSGKRLGRNSSHRAAMMRNMVTSLLEHEKITTTDARAKELRKVVDRMITLGKRGDLHARRQASQVIRERKVVGKLFEVIGPRFKDRPGGYTRIIKLANRLGDNASQVIIELVEEEFSAKVRKTSQPAAEVVAAAVTEAADASSDEETAE</sequence>
<dbReference type="OrthoDB" id="9809073at2"/>
<comment type="similarity">
    <text evidence="1 4 5">Belongs to the bacterial ribosomal protein bL17 family.</text>
</comment>
<dbReference type="FunFam" id="3.90.1030.10:FF:000001">
    <property type="entry name" value="50S ribosomal protein L17"/>
    <property type="match status" value="1"/>
</dbReference>
<evidence type="ECO:0000313" key="7">
    <source>
        <dbReference type="Proteomes" id="UP000182264"/>
    </source>
</evidence>
<evidence type="ECO:0000256" key="4">
    <source>
        <dbReference type="HAMAP-Rule" id="MF_01368"/>
    </source>
</evidence>
<dbReference type="InterPro" id="IPR047859">
    <property type="entry name" value="Ribosomal_bL17_CS"/>
</dbReference>
<evidence type="ECO:0000256" key="5">
    <source>
        <dbReference type="RuleBase" id="RU000660"/>
    </source>
</evidence>
<dbReference type="GO" id="GO:0022625">
    <property type="term" value="C:cytosolic large ribosomal subunit"/>
    <property type="evidence" value="ECO:0007669"/>
    <property type="project" value="TreeGrafter"/>
</dbReference>
<keyword evidence="3 4" id="KW-0687">Ribonucleoprotein</keyword>
<protein>
    <recommendedName>
        <fullName evidence="4">Large ribosomal subunit protein bL17</fullName>
    </recommendedName>
</protein>
<reference evidence="6 7" key="1">
    <citation type="journal article" date="2017" name="Genome Announc.">
        <title>Complete Genome Sequences of Two Acetylene-Fermenting Pelobacter acetylenicus Strains.</title>
        <authorList>
            <person name="Sutton J.M."/>
            <person name="Baesman S.M."/>
            <person name="Fierst J.L."/>
            <person name="Poret-Peterson A.T."/>
            <person name="Oremland R.S."/>
            <person name="Dunlap D.S."/>
            <person name="Akob D.M."/>
        </authorList>
    </citation>
    <scope>NUCLEOTIDE SEQUENCE [LARGE SCALE GENOMIC DNA]</scope>
    <source>
        <strain evidence="6 7">DSM 3247</strain>
    </source>
</reference>
<dbReference type="STRING" id="29542.A6070_11935"/>
<dbReference type="EMBL" id="CP015518">
    <property type="protein sequence ID" value="APG24170.1"/>
    <property type="molecule type" value="Genomic_DNA"/>
</dbReference>
<organism evidence="6 7">
    <name type="scientific">Syntrophotalea acetylenica</name>
    <name type="common">Pelobacter acetylenicus</name>
    <dbReference type="NCBI Taxonomy" id="29542"/>
    <lineage>
        <taxon>Bacteria</taxon>
        <taxon>Pseudomonadati</taxon>
        <taxon>Thermodesulfobacteriota</taxon>
        <taxon>Desulfuromonadia</taxon>
        <taxon>Desulfuromonadales</taxon>
        <taxon>Syntrophotaleaceae</taxon>
        <taxon>Syntrophotalea</taxon>
    </lineage>
</organism>
<keyword evidence="7" id="KW-1185">Reference proteome</keyword>
<dbReference type="Proteomes" id="UP000182264">
    <property type="component" value="Chromosome"/>
</dbReference>
<dbReference type="Pfam" id="PF01196">
    <property type="entry name" value="Ribosomal_L17"/>
    <property type="match status" value="1"/>
</dbReference>
<evidence type="ECO:0000313" key="6">
    <source>
        <dbReference type="EMBL" id="APG24170.1"/>
    </source>
</evidence>
<dbReference type="NCBIfam" id="TIGR00059">
    <property type="entry name" value="L17"/>
    <property type="match status" value="1"/>
</dbReference>
<dbReference type="KEGG" id="pace:A6070_11935"/>
<dbReference type="SUPFAM" id="SSF64263">
    <property type="entry name" value="Prokaryotic ribosomal protein L17"/>
    <property type="match status" value="1"/>
</dbReference>
<dbReference type="PANTHER" id="PTHR14413">
    <property type="entry name" value="RIBOSOMAL PROTEIN L17"/>
    <property type="match status" value="1"/>
</dbReference>
<comment type="subunit">
    <text evidence="4">Part of the 50S ribosomal subunit. Contacts protein L32.</text>
</comment>
<accession>A0A1L3GDZ6</accession>
<dbReference type="PANTHER" id="PTHR14413:SF16">
    <property type="entry name" value="LARGE RIBOSOMAL SUBUNIT PROTEIN BL17M"/>
    <property type="match status" value="1"/>
</dbReference>
<evidence type="ECO:0000256" key="3">
    <source>
        <dbReference type="ARBA" id="ARBA00023274"/>
    </source>
</evidence>
<name>A0A1L3GDZ6_SYNAC</name>
<evidence type="ECO:0000256" key="1">
    <source>
        <dbReference type="ARBA" id="ARBA00008777"/>
    </source>
</evidence>
<dbReference type="InterPro" id="IPR000456">
    <property type="entry name" value="Ribosomal_bL17"/>
</dbReference>
<gene>
    <name evidence="4" type="primary">rplQ</name>
    <name evidence="6" type="ORF">A7E75_03310</name>
</gene>
<dbReference type="Gene3D" id="3.90.1030.10">
    <property type="entry name" value="Ribosomal protein L17"/>
    <property type="match status" value="1"/>
</dbReference>
<dbReference type="PROSITE" id="PS01167">
    <property type="entry name" value="RIBOSOMAL_L17"/>
    <property type="match status" value="1"/>
</dbReference>
<dbReference type="HAMAP" id="MF_01368">
    <property type="entry name" value="Ribosomal_bL17"/>
    <property type="match status" value="1"/>
</dbReference>
<dbReference type="InterPro" id="IPR036373">
    <property type="entry name" value="Ribosomal_bL17_sf"/>
</dbReference>
<proteinExistence type="inferred from homology"/>
<dbReference type="GO" id="GO:0006412">
    <property type="term" value="P:translation"/>
    <property type="evidence" value="ECO:0007669"/>
    <property type="project" value="UniProtKB-UniRule"/>
</dbReference>
<evidence type="ECO:0000256" key="2">
    <source>
        <dbReference type="ARBA" id="ARBA00022980"/>
    </source>
</evidence>
<dbReference type="RefSeq" id="WP_072285986.1">
    <property type="nucleotide sequence ID" value="NZ_CP015455.1"/>
</dbReference>
<dbReference type="GO" id="GO:0003735">
    <property type="term" value="F:structural constituent of ribosome"/>
    <property type="evidence" value="ECO:0007669"/>
    <property type="project" value="InterPro"/>
</dbReference>
<dbReference type="AlphaFoldDB" id="A0A1L3GDZ6"/>
<keyword evidence="2 4" id="KW-0689">Ribosomal protein</keyword>